<evidence type="ECO:0000313" key="3">
    <source>
        <dbReference type="EMBL" id="NQV65906.1"/>
    </source>
</evidence>
<name>A0A972VYH4_9GAMM</name>
<dbReference type="PROSITE" id="PS51648">
    <property type="entry name" value="YCGL"/>
    <property type="match status" value="1"/>
</dbReference>
<sequence length="85" mass="9609">MVLCDVYKSSKKSGLFVYVNRAEGLARVPEDLLAQFGEPSVTLSFKLHETRRMAQQDPVVIMANLETHGYHVQLPPLLYQFGNSK</sequence>
<dbReference type="AlphaFoldDB" id="A0A972VYH4"/>
<protein>
    <recommendedName>
        <fullName evidence="1">YcgL domain-containing protein HQ497_11135</fullName>
    </recommendedName>
</protein>
<evidence type="ECO:0000259" key="2">
    <source>
        <dbReference type="PROSITE" id="PS51648"/>
    </source>
</evidence>
<reference evidence="3" key="1">
    <citation type="submission" date="2020-05" db="EMBL/GenBank/DDBJ databases">
        <title>Sulfur intermediates as new biogeochemical hubs in an aquatic model microbial ecosystem.</title>
        <authorList>
            <person name="Vigneron A."/>
        </authorList>
    </citation>
    <scope>NUCLEOTIDE SEQUENCE</scope>
    <source>
        <strain evidence="3">Bin.250</strain>
    </source>
</reference>
<gene>
    <name evidence="3" type="ORF">HQ497_11135</name>
</gene>
<dbReference type="Gene3D" id="3.10.510.20">
    <property type="entry name" value="YcgL domain"/>
    <property type="match status" value="1"/>
</dbReference>
<dbReference type="EMBL" id="JABMOJ010000422">
    <property type="protein sequence ID" value="NQV65906.1"/>
    <property type="molecule type" value="Genomic_DNA"/>
</dbReference>
<evidence type="ECO:0000313" key="4">
    <source>
        <dbReference type="Proteomes" id="UP000754644"/>
    </source>
</evidence>
<dbReference type="PANTHER" id="PTHR38109:SF1">
    <property type="entry name" value="PROTEIN YCGL"/>
    <property type="match status" value="1"/>
</dbReference>
<dbReference type="Proteomes" id="UP000754644">
    <property type="component" value="Unassembled WGS sequence"/>
</dbReference>
<dbReference type="InterPro" id="IPR027354">
    <property type="entry name" value="YcgL_dom"/>
</dbReference>
<evidence type="ECO:0000256" key="1">
    <source>
        <dbReference type="HAMAP-Rule" id="MF_01866"/>
    </source>
</evidence>
<dbReference type="SUPFAM" id="SSF160191">
    <property type="entry name" value="YcgL-like"/>
    <property type="match status" value="1"/>
</dbReference>
<organism evidence="3 4">
    <name type="scientific">SAR86 cluster bacterium</name>
    <dbReference type="NCBI Taxonomy" id="2030880"/>
    <lineage>
        <taxon>Bacteria</taxon>
        <taxon>Pseudomonadati</taxon>
        <taxon>Pseudomonadota</taxon>
        <taxon>Gammaproteobacteria</taxon>
        <taxon>SAR86 cluster</taxon>
    </lineage>
</organism>
<dbReference type="PANTHER" id="PTHR38109">
    <property type="entry name" value="PROTEIN YCGL"/>
    <property type="match status" value="1"/>
</dbReference>
<feature type="domain" description="YcgL" evidence="2">
    <location>
        <begin position="2"/>
        <end position="85"/>
    </location>
</feature>
<dbReference type="InterPro" id="IPR038068">
    <property type="entry name" value="YcgL-like_sf"/>
</dbReference>
<proteinExistence type="inferred from homology"/>
<comment type="caution">
    <text evidence="3">The sequence shown here is derived from an EMBL/GenBank/DDBJ whole genome shotgun (WGS) entry which is preliminary data.</text>
</comment>
<accession>A0A972VYH4</accession>
<dbReference type="Pfam" id="PF05166">
    <property type="entry name" value="YcgL"/>
    <property type="match status" value="1"/>
</dbReference>
<dbReference type="HAMAP" id="MF_01866">
    <property type="entry name" value="UPF0745"/>
    <property type="match status" value="1"/>
</dbReference>